<keyword evidence="1" id="KW-0812">Transmembrane</keyword>
<reference evidence="2" key="1">
    <citation type="journal article" date="2023" name="IMA Fungus">
        <title>Comparative genomic study of the Penicillium genus elucidates a diverse pangenome and 15 lateral gene transfer events.</title>
        <authorList>
            <person name="Petersen C."/>
            <person name="Sorensen T."/>
            <person name="Nielsen M.R."/>
            <person name="Sondergaard T.E."/>
            <person name="Sorensen J.L."/>
            <person name="Fitzpatrick D.A."/>
            <person name="Frisvad J.C."/>
            <person name="Nielsen K.L."/>
        </authorList>
    </citation>
    <scope>NUCLEOTIDE SEQUENCE</scope>
    <source>
        <strain evidence="2">IBT 12815</strain>
    </source>
</reference>
<sequence length="93" mass="9768">MNDNGYEPDILANVLFPGKSIPALMLVGSWNTPRLLMAIGLSILLSLVVTAAGTAAGQNVRIRLTAGSYTFGVSIFIATLTLFSAVILVDSQD</sequence>
<dbReference type="GeneID" id="81585844"/>
<evidence type="ECO:0000313" key="2">
    <source>
        <dbReference type="EMBL" id="KAJ5607926.1"/>
    </source>
</evidence>
<dbReference type="AlphaFoldDB" id="A0AAD6EBR8"/>
<accession>A0AAD6EBR8</accession>
<proteinExistence type="predicted"/>
<protein>
    <submittedName>
        <fullName evidence="2">Uncharacterized protein</fullName>
    </submittedName>
</protein>
<evidence type="ECO:0000313" key="3">
    <source>
        <dbReference type="Proteomes" id="UP001213799"/>
    </source>
</evidence>
<keyword evidence="1" id="KW-1133">Transmembrane helix</keyword>
<dbReference type="RefSeq" id="XP_056755350.1">
    <property type="nucleotide sequence ID" value="XM_056895602.1"/>
</dbReference>
<dbReference type="Proteomes" id="UP001213799">
    <property type="component" value="Unassembled WGS sequence"/>
</dbReference>
<gene>
    <name evidence="2" type="ORF">N7537_004545</name>
</gene>
<evidence type="ECO:0000256" key="1">
    <source>
        <dbReference type="SAM" id="Phobius"/>
    </source>
</evidence>
<feature type="transmembrane region" description="Helical" evidence="1">
    <location>
        <begin position="69"/>
        <end position="89"/>
    </location>
</feature>
<reference evidence="2" key="2">
    <citation type="submission" date="2023-01" db="EMBL/GenBank/DDBJ databases">
        <authorList>
            <person name="Petersen C."/>
        </authorList>
    </citation>
    <scope>NUCLEOTIDE SEQUENCE</scope>
    <source>
        <strain evidence="2">IBT 12815</strain>
    </source>
</reference>
<dbReference type="EMBL" id="JAQJAE010000002">
    <property type="protein sequence ID" value="KAJ5607926.1"/>
    <property type="molecule type" value="Genomic_DNA"/>
</dbReference>
<keyword evidence="1" id="KW-0472">Membrane</keyword>
<keyword evidence="3" id="KW-1185">Reference proteome</keyword>
<comment type="caution">
    <text evidence="2">The sequence shown here is derived from an EMBL/GenBank/DDBJ whole genome shotgun (WGS) entry which is preliminary data.</text>
</comment>
<name>A0AAD6EBR8_9EURO</name>
<feature type="transmembrane region" description="Helical" evidence="1">
    <location>
        <begin position="35"/>
        <end position="57"/>
    </location>
</feature>
<organism evidence="2 3">
    <name type="scientific">Penicillium hordei</name>
    <dbReference type="NCBI Taxonomy" id="40994"/>
    <lineage>
        <taxon>Eukaryota</taxon>
        <taxon>Fungi</taxon>
        <taxon>Dikarya</taxon>
        <taxon>Ascomycota</taxon>
        <taxon>Pezizomycotina</taxon>
        <taxon>Eurotiomycetes</taxon>
        <taxon>Eurotiomycetidae</taxon>
        <taxon>Eurotiales</taxon>
        <taxon>Aspergillaceae</taxon>
        <taxon>Penicillium</taxon>
    </lineage>
</organism>